<dbReference type="EMBL" id="JACTNZ010000007">
    <property type="protein sequence ID" value="KAG5539938.1"/>
    <property type="molecule type" value="Genomic_DNA"/>
</dbReference>
<dbReference type="Proteomes" id="UP000823749">
    <property type="component" value="Chromosome 7"/>
</dbReference>
<gene>
    <name evidence="1" type="ORF">RHGRI_020235</name>
</gene>
<dbReference type="InterPro" id="IPR053258">
    <property type="entry name" value="Ca-permeable_cation_channel"/>
</dbReference>
<evidence type="ECO:0000313" key="2">
    <source>
        <dbReference type="Proteomes" id="UP000823749"/>
    </source>
</evidence>
<proteinExistence type="predicted"/>
<evidence type="ECO:0000313" key="1">
    <source>
        <dbReference type="EMBL" id="KAG5539938.1"/>
    </source>
</evidence>
<reference evidence="1" key="1">
    <citation type="submission" date="2020-08" db="EMBL/GenBank/DDBJ databases">
        <title>Plant Genome Project.</title>
        <authorList>
            <person name="Zhang R.-G."/>
        </authorList>
    </citation>
    <scope>NUCLEOTIDE SEQUENCE</scope>
    <source>
        <strain evidence="1">WSP0</strain>
        <tissue evidence="1">Leaf</tissue>
    </source>
</reference>
<name>A0AAV6JIY0_9ERIC</name>
<keyword evidence="2" id="KW-1185">Reference proteome</keyword>
<comment type="caution">
    <text evidence="1">The sequence shown here is derived from an EMBL/GenBank/DDBJ whole genome shotgun (WGS) entry which is preliminary data.</text>
</comment>
<protein>
    <submittedName>
        <fullName evidence="1">Uncharacterized protein</fullName>
    </submittedName>
</protein>
<organism evidence="1 2">
    <name type="scientific">Rhododendron griersonianum</name>
    <dbReference type="NCBI Taxonomy" id="479676"/>
    <lineage>
        <taxon>Eukaryota</taxon>
        <taxon>Viridiplantae</taxon>
        <taxon>Streptophyta</taxon>
        <taxon>Embryophyta</taxon>
        <taxon>Tracheophyta</taxon>
        <taxon>Spermatophyta</taxon>
        <taxon>Magnoliopsida</taxon>
        <taxon>eudicotyledons</taxon>
        <taxon>Gunneridae</taxon>
        <taxon>Pentapetalae</taxon>
        <taxon>asterids</taxon>
        <taxon>Ericales</taxon>
        <taxon>Ericaceae</taxon>
        <taxon>Ericoideae</taxon>
        <taxon>Rhodoreae</taxon>
        <taxon>Rhododendron</taxon>
    </lineage>
</organism>
<dbReference type="PANTHER" id="PTHR34115">
    <property type="entry name" value="PROTEIN, PUTATIVE-RELATED"/>
    <property type="match status" value="1"/>
</dbReference>
<dbReference type="PANTHER" id="PTHR34115:SF13">
    <property type="entry name" value="RPB1A"/>
    <property type="match status" value="1"/>
</dbReference>
<sequence length="142" mass="15819">MFRPSASRTFNGRINVAFVNIRSYNYVLQQTPEPTPGRHTIFAFLITALFNFLQLQYQSAGTVSPFQTHPKTMSVALFSLLLYCIAYEGDVALRNLCVLELDPSENRSSCLFQQGRPSPTVTSACGCCSFSAARKVKDMGEF</sequence>
<dbReference type="AlphaFoldDB" id="A0AAV6JIY0"/>
<accession>A0AAV6JIY0</accession>